<feature type="transmembrane region" description="Helical" evidence="2">
    <location>
        <begin position="443"/>
        <end position="465"/>
    </location>
</feature>
<keyword evidence="2" id="KW-0812">Transmembrane</keyword>
<feature type="transmembrane region" description="Helical" evidence="2">
    <location>
        <begin position="359"/>
        <end position="380"/>
    </location>
</feature>
<dbReference type="InterPro" id="IPR036259">
    <property type="entry name" value="MFS_trans_sf"/>
</dbReference>
<evidence type="ECO:0000313" key="4">
    <source>
        <dbReference type="Proteomes" id="UP000285961"/>
    </source>
</evidence>
<dbReference type="GO" id="GO:0005886">
    <property type="term" value="C:plasma membrane"/>
    <property type="evidence" value="ECO:0007669"/>
    <property type="project" value="TreeGrafter"/>
</dbReference>
<feature type="transmembrane region" description="Helical" evidence="2">
    <location>
        <begin position="334"/>
        <end position="352"/>
    </location>
</feature>
<dbReference type="GO" id="GO:0015293">
    <property type="term" value="F:symporter activity"/>
    <property type="evidence" value="ECO:0007669"/>
    <property type="project" value="InterPro"/>
</dbReference>
<dbReference type="CDD" id="cd17332">
    <property type="entry name" value="MFS_MelB_like"/>
    <property type="match status" value="1"/>
</dbReference>
<dbReference type="SUPFAM" id="SSF103473">
    <property type="entry name" value="MFS general substrate transporter"/>
    <property type="match status" value="1"/>
</dbReference>
<dbReference type="PANTHER" id="PTHR11328:SF24">
    <property type="entry name" value="MAJOR FACILITATOR SUPERFAMILY (MFS) PROFILE DOMAIN-CONTAINING PROTEIN"/>
    <property type="match status" value="1"/>
</dbReference>
<dbReference type="InterPro" id="IPR039672">
    <property type="entry name" value="MFS_2"/>
</dbReference>
<organism evidence="3 4">
    <name type="scientific">Candidatus Abyssobacteria bacterium SURF_17</name>
    <dbReference type="NCBI Taxonomy" id="2093361"/>
    <lineage>
        <taxon>Bacteria</taxon>
        <taxon>Pseudomonadati</taxon>
        <taxon>Candidatus Hydrogenedentota</taxon>
        <taxon>Candidatus Abyssobacteria</taxon>
    </lineage>
</organism>
<feature type="transmembrane region" description="Helical" evidence="2">
    <location>
        <begin position="268"/>
        <end position="292"/>
    </location>
</feature>
<dbReference type="EMBL" id="QZKI01000125">
    <property type="protein sequence ID" value="RJP65528.1"/>
    <property type="molecule type" value="Genomic_DNA"/>
</dbReference>
<gene>
    <name evidence="3" type="ORF">C4532_17500</name>
</gene>
<name>A0A419EQD5_9BACT</name>
<dbReference type="GO" id="GO:0006814">
    <property type="term" value="P:sodium ion transport"/>
    <property type="evidence" value="ECO:0007669"/>
    <property type="project" value="InterPro"/>
</dbReference>
<dbReference type="InterPro" id="IPR001927">
    <property type="entry name" value="Na/Gal_symport"/>
</dbReference>
<evidence type="ECO:0000313" key="3">
    <source>
        <dbReference type="EMBL" id="RJP65528.1"/>
    </source>
</evidence>
<keyword evidence="2" id="KW-1133">Transmembrane helix</keyword>
<evidence type="ECO:0000256" key="2">
    <source>
        <dbReference type="SAM" id="Phobius"/>
    </source>
</evidence>
<dbReference type="GO" id="GO:0008643">
    <property type="term" value="P:carbohydrate transport"/>
    <property type="evidence" value="ECO:0007669"/>
    <property type="project" value="InterPro"/>
</dbReference>
<feature type="transmembrane region" description="Helical" evidence="2">
    <location>
        <begin position="114"/>
        <end position="138"/>
    </location>
</feature>
<dbReference type="NCBIfam" id="TIGR00792">
    <property type="entry name" value="gph"/>
    <property type="match status" value="1"/>
</dbReference>
<accession>A0A419EQD5</accession>
<comment type="caution">
    <text evidence="3">The sequence shown here is derived from an EMBL/GenBank/DDBJ whole genome shotgun (WGS) entry which is preliminary data.</text>
</comment>
<dbReference type="Gene3D" id="1.20.1250.20">
    <property type="entry name" value="MFS general substrate transporter like domains"/>
    <property type="match status" value="1"/>
</dbReference>
<dbReference type="PANTHER" id="PTHR11328">
    <property type="entry name" value="MAJOR FACILITATOR SUPERFAMILY DOMAIN-CONTAINING PROTEIN"/>
    <property type="match status" value="1"/>
</dbReference>
<comment type="similarity">
    <text evidence="1">Belongs to the sodium:galactoside symporter (TC 2.A.2) family.</text>
</comment>
<proteinExistence type="inferred from homology"/>
<evidence type="ECO:0000256" key="1">
    <source>
        <dbReference type="ARBA" id="ARBA00009617"/>
    </source>
</evidence>
<feature type="transmembrane region" description="Helical" evidence="2">
    <location>
        <begin position="16"/>
        <end position="41"/>
    </location>
</feature>
<feature type="transmembrane region" description="Helical" evidence="2">
    <location>
        <begin position="85"/>
        <end position="102"/>
    </location>
</feature>
<dbReference type="Proteomes" id="UP000285961">
    <property type="component" value="Unassembled WGS sequence"/>
</dbReference>
<dbReference type="AlphaFoldDB" id="A0A419EQD5"/>
<reference evidence="3 4" key="1">
    <citation type="journal article" date="2017" name="ISME J.">
        <title>Energy and carbon metabolisms in a deep terrestrial subsurface fluid microbial community.</title>
        <authorList>
            <person name="Momper L."/>
            <person name="Jungbluth S.P."/>
            <person name="Lee M.D."/>
            <person name="Amend J.P."/>
        </authorList>
    </citation>
    <scope>NUCLEOTIDE SEQUENCE [LARGE SCALE GENOMIC DNA]</scope>
    <source>
        <strain evidence="3">SURF_17</strain>
    </source>
</reference>
<feature type="transmembrane region" description="Helical" evidence="2">
    <location>
        <begin position="47"/>
        <end position="64"/>
    </location>
</feature>
<feature type="transmembrane region" description="Helical" evidence="2">
    <location>
        <begin position="304"/>
        <end position="322"/>
    </location>
</feature>
<keyword evidence="2" id="KW-0472">Membrane</keyword>
<feature type="transmembrane region" description="Helical" evidence="2">
    <location>
        <begin position="213"/>
        <end position="232"/>
    </location>
</feature>
<sequence length="494" mass="55032">MVIKNAATSIRLPEKVFYGVAGFGGGISRNMISLYLLFYYADVVGLSPAYISLAIMIGNIWDAVTDPLMGFISDHTHTRLGRRRVYLLGGAVPLGLLVFFMWTPPSSLAGFSLFLYVVVLITLLYAIYTVVAVPYLALGAELSTDPDERSSIFGFNFGFTRFGELAGAIVPHVALEFSDDIINLLHHKLGFFSDSFAERATEYFSQPVSAFRFTAAAIGIVITCTVLTTFFGTRERVPHEPEKKPLAPAKLFGTLYGDLFSTLRNKPFFILLMAMLTIDVGSGITASMMMFVTKYWLKMEGLVSAFYATYMFFAMGAAIFWVQLSKRTTKKLSYLLGQSILTVGLFGAFFMAEGKILRVFILLAFSGFGLGAYVMLWSLIADLVDYDEFVSHKRREGSYYGVYTLFSKAAGGVGVFFAGLYLKLIGFEKGVAITPEMLFKIKLLFGPITALINLVGVVIFCFFHYDKKEHERIQRELAQRKERIVENHTADTHV</sequence>
<protein>
    <submittedName>
        <fullName evidence="3">MFS transporter</fullName>
    </submittedName>
</protein>
<feature type="transmembrane region" description="Helical" evidence="2">
    <location>
        <begin position="400"/>
        <end position="422"/>
    </location>
</feature>
<dbReference type="Pfam" id="PF13347">
    <property type="entry name" value="MFS_2"/>
    <property type="match status" value="1"/>
</dbReference>